<comment type="caution">
    <text evidence="1">The sequence shown here is derived from an EMBL/GenBank/DDBJ whole genome shotgun (WGS) entry which is preliminary data.</text>
</comment>
<evidence type="ECO:0000313" key="2">
    <source>
        <dbReference type="Proteomes" id="UP001164539"/>
    </source>
</evidence>
<gene>
    <name evidence="1" type="ORF">OWV82_004755</name>
</gene>
<keyword evidence="2" id="KW-1185">Reference proteome</keyword>
<proteinExistence type="predicted"/>
<dbReference type="Proteomes" id="UP001164539">
    <property type="component" value="Chromosome 2"/>
</dbReference>
<organism evidence="1 2">
    <name type="scientific">Melia azedarach</name>
    <name type="common">Chinaberry tree</name>
    <dbReference type="NCBI Taxonomy" id="155640"/>
    <lineage>
        <taxon>Eukaryota</taxon>
        <taxon>Viridiplantae</taxon>
        <taxon>Streptophyta</taxon>
        <taxon>Embryophyta</taxon>
        <taxon>Tracheophyta</taxon>
        <taxon>Spermatophyta</taxon>
        <taxon>Magnoliopsida</taxon>
        <taxon>eudicotyledons</taxon>
        <taxon>Gunneridae</taxon>
        <taxon>Pentapetalae</taxon>
        <taxon>rosids</taxon>
        <taxon>malvids</taxon>
        <taxon>Sapindales</taxon>
        <taxon>Meliaceae</taxon>
        <taxon>Melia</taxon>
    </lineage>
</organism>
<dbReference type="EMBL" id="CM051395">
    <property type="protein sequence ID" value="KAJ4725970.1"/>
    <property type="molecule type" value="Genomic_DNA"/>
</dbReference>
<accession>A0ACC1YTL6</accession>
<sequence>MQTPKASRSGSSEAPQKVSPRAVRQLKTTALESKSASSSNQTCRTPKDRSPKVVERRSPRSPVSERKRPSRISELESQISRLQEDLKKAKDELSSTESWKKQAQQDAEETKKQLLTMSSQLEESQKQLLEISASEEAHLIELQKLSQERDRAWQVELDSVQNQHSVDSAASACALSELQQLKSRLEMVAESEASQTKNAESAHLELQNLKGNLIETLSLVENMKNQLKESKESESHAQALASETLNQLETAKRSVDVLRADGMKAIEAYNSIASELEQSRSRVNLLEGLVSKLEADLNNTNRNLFQNCAGDHDLGQKKEENQNAGGTNQLQEELDALQSEVGRLRSALEIAETELHEEQIQSAVQIKSTRELVEQIKSESSLREAGLESELEKAKSDIEELKANLMDKETELQGISEENEGLRMQLDKNLLCRRESELNNDLRKLKQVVADLKANLMDKETELQNISEENEILKLEINKRELDNPKVNKDVAAEVEAARAAEKEALMKLGLVMEEADKTNRRAARVAEQLEAAQAANSEAEAELRKLKVQSDQWRKAAEAAASMLSTGNNGKLMDRSGSLDSSYNPAVGNIALPYSEDMDDDLLKKKNGNVLKKIGVLWKKPQK</sequence>
<protein>
    <submittedName>
        <fullName evidence="1">Interactor of constitutive active ROPs</fullName>
    </submittedName>
</protein>
<evidence type="ECO:0000313" key="1">
    <source>
        <dbReference type="EMBL" id="KAJ4725970.1"/>
    </source>
</evidence>
<reference evidence="1 2" key="1">
    <citation type="journal article" date="2023" name="Science">
        <title>Complex scaffold remodeling in plant triterpene biosynthesis.</title>
        <authorList>
            <person name="De La Pena R."/>
            <person name="Hodgson H."/>
            <person name="Liu J.C."/>
            <person name="Stephenson M.J."/>
            <person name="Martin A.C."/>
            <person name="Owen C."/>
            <person name="Harkess A."/>
            <person name="Leebens-Mack J."/>
            <person name="Jimenez L.E."/>
            <person name="Osbourn A."/>
            <person name="Sattely E.S."/>
        </authorList>
    </citation>
    <scope>NUCLEOTIDE SEQUENCE [LARGE SCALE GENOMIC DNA]</scope>
    <source>
        <strain evidence="2">cv. JPN11</strain>
        <tissue evidence="1">Leaf</tissue>
    </source>
</reference>
<name>A0ACC1YTL6_MELAZ</name>